<sequence length="339" mass="34908">MTGLDDELEDGDDVVRAVVSWGWGWVRVETFDRVVATFFGGASETPAVWLVASPGATLGESVVNAEVVVAVVEPVGGCCSVPGGEPGREEATEVLEGALPRSLVSGLVLVVLRKKGVRDVKVGAAMVSVVAYDEVETDKLVDAVVAGPLDGPAVDCAGFVAIRVSDVVLLELFTTLGVEVTAELPLVVVPGYEEALAFCPEADDVVKDRPVVPTLRGVVDAAEDAAEDAVADAFVDAVTLTPADEETVPGERLLVGAAVEELELVSVVCVPVAADLVETPGPASRLDEGGSAAVVEEEDKAAAELVKVWPAVGGIDGRVTGMTLNGPEYEPCVSELALP</sequence>
<gene>
    <name evidence="1" type="ORF">UVI_02062040</name>
</gene>
<protein>
    <submittedName>
        <fullName evidence="1">Uncharacterized protein</fullName>
    </submittedName>
</protein>
<evidence type="ECO:0000313" key="2">
    <source>
        <dbReference type="Proteomes" id="UP000054053"/>
    </source>
</evidence>
<proteinExistence type="predicted"/>
<evidence type="ECO:0000313" key="1">
    <source>
        <dbReference type="EMBL" id="GAO18611.1"/>
    </source>
</evidence>
<dbReference type="AlphaFoldDB" id="A0A1B5L4Z9"/>
<comment type="caution">
    <text evidence="1">The sequence shown here is derived from an EMBL/GenBank/DDBJ whole genome shotgun (WGS) entry which is preliminary data.</text>
</comment>
<reference evidence="2" key="1">
    <citation type="journal article" date="2016" name="Genome Announc.">
        <title>Genome sequence of Ustilaginoidea virens IPU010, a rice pathogenic fungus causing false smut.</title>
        <authorList>
            <person name="Kumagai T."/>
            <person name="Ishii T."/>
            <person name="Terai G."/>
            <person name="Umemura M."/>
            <person name="Machida M."/>
            <person name="Asai K."/>
        </authorList>
    </citation>
    <scope>NUCLEOTIDE SEQUENCE [LARGE SCALE GENOMIC DNA]</scope>
    <source>
        <strain evidence="2">IPU010</strain>
    </source>
</reference>
<organism evidence="1 2">
    <name type="scientific">Ustilaginoidea virens</name>
    <name type="common">Rice false smut fungus</name>
    <name type="synonym">Villosiclava virens</name>
    <dbReference type="NCBI Taxonomy" id="1159556"/>
    <lineage>
        <taxon>Eukaryota</taxon>
        <taxon>Fungi</taxon>
        <taxon>Dikarya</taxon>
        <taxon>Ascomycota</taxon>
        <taxon>Pezizomycotina</taxon>
        <taxon>Sordariomycetes</taxon>
        <taxon>Hypocreomycetidae</taxon>
        <taxon>Hypocreales</taxon>
        <taxon>Clavicipitaceae</taxon>
        <taxon>Ustilaginoidea</taxon>
    </lineage>
</organism>
<dbReference type="EMBL" id="BBTG02000074">
    <property type="protein sequence ID" value="GAO18611.1"/>
    <property type="molecule type" value="Genomic_DNA"/>
</dbReference>
<name>A0A1B5L4Z9_USTVR</name>
<dbReference type="Proteomes" id="UP000054053">
    <property type="component" value="Unassembled WGS sequence"/>
</dbReference>
<accession>A0A1B5L4Z9</accession>